<dbReference type="Proteomes" id="UP000694044">
    <property type="component" value="Unassembled WGS sequence"/>
</dbReference>
<evidence type="ECO:0000313" key="3">
    <source>
        <dbReference type="Proteomes" id="UP000694044"/>
    </source>
</evidence>
<sequence>MARYSLGSPRDDALPANAQLSLKAIKSSMTYSLEDLEKAAVRNGVITPPNSPNLEALRRRTRISLAEPTAIILEPETEPVCSSVLGTEQLYILFVAAEVRILRSVQVNSTPVENKATPPVQLASPPAPQPKTTPPVQKETSAPVDATSAEEDASCNSAPALPHRPHDHLGRGHSPSSSRWWRHTTEPAYTAPGVVFVSEPSSAVVIGTSSTNRSGVEIDSASSDASPKMSPLLLHHQIRPGAQRQPTRTVKSSFATANESECELSESRNRPPEPEALRTSTGKPDVGGEGSPSS</sequence>
<protein>
    <submittedName>
        <fullName evidence="2">Uncharacterized protein</fullName>
    </submittedName>
</protein>
<dbReference type="AlphaFoldDB" id="A0A8T1VNP2"/>
<feature type="compositionally biased region" description="Gly residues" evidence="1">
    <location>
        <begin position="285"/>
        <end position="294"/>
    </location>
</feature>
<proteinExistence type="predicted"/>
<name>A0A8T1VNP2_9STRA</name>
<feature type="region of interest" description="Disordered" evidence="1">
    <location>
        <begin position="110"/>
        <end position="179"/>
    </location>
</feature>
<accession>A0A8T1VNP2</accession>
<evidence type="ECO:0000313" key="2">
    <source>
        <dbReference type="EMBL" id="KAG7382907.1"/>
    </source>
</evidence>
<reference evidence="2" key="1">
    <citation type="submission" date="2021-02" db="EMBL/GenBank/DDBJ databases">
        <authorList>
            <person name="Palmer J.M."/>
        </authorList>
    </citation>
    <scope>NUCLEOTIDE SEQUENCE</scope>
    <source>
        <strain evidence="2">SCRP734</strain>
    </source>
</reference>
<keyword evidence="3" id="KW-1185">Reference proteome</keyword>
<organism evidence="2 3">
    <name type="scientific">Phytophthora pseudosyringae</name>
    <dbReference type="NCBI Taxonomy" id="221518"/>
    <lineage>
        <taxon>Eukaryota</taxon>
        <taxon>Sar</taxon>
        <taxon>Stramenopiles</taxon>
        <taxon>Oomycota</taxon>
        <taxon>Peronosporomycetes</taxon>
        <taxon>Peronosporales</taxon>
        <taxon>Peronosporaceae</taxon>
        <taxon>Phytophthora</taxon>
    </lineage>
</organism>
<feature type="compositionally biased region" description="Polar residues" evidence="1">
    <location>
        <begin position="244"/>
        <end position="259"/>
    </location>
</feature>
<gene>
    <name evidence="2" type="ORF">PHYPSEUDO_004252</name>
</gene>
<evidence type="ECO:0000256" key="1">
    <source>
        <dbReference type="SAM" id="MobiDB-lite"/>
    </source>
</evidence>
<feature type="compositionally biased region" description="Basic and acidic residues" evidence="1">
    <location>
        <begin position="265"/>
        <end position="276"/>
    </location>
</feature>
<dbReference type="EMBL" id="JAGDFM010000193">
    <property type="protein sequence ID" value="KAG7382907.1"/>
    <property type="molecule type" value="Genomic_DNA"/>
</dbReference>
<comment type="caution">
    <text evidence="2">The sequence shown here is derived from an EMBL/GenBank/DDBJ whole genome shotgun (WGS) entry which is preliminary data.</text>
</comment>
<feature type="region of interest" description="Disordered" evidence="1">
    <location>
        <begin position="238"/>
        <end position="294"/>
    </location>
</feature>